<feature type="transmembrane region" description="Helical" evidence="7">
    <location>
        <begin position="397"/>
        <end position="416"/>
    </location>
</feature>
<feature type="transmembrane region" description="Helical" evidence="7">
    <location>
        <begin position="327"/>
        <end position="346"/>
    </location>
</feature>
<gene>
    <name evidence="9" type="ORF">DNHGIG_38220</name>
</gene>
<dbReference type="PANTHER" id="PTHR23501">
    <property type="entry name" value="MAJOR FACILITATOR SUPERFAMILY"/>
    <property type="match status" value="1"/>
</dbReference>
<evidence type="ECO:0000256" key="5">
    <source>
        <dbReference type="ARBA" id="ARBA00022989"/>
    </source>
</evidence>
<dbReference type="Gene3D" id="1.20.1250.20">
    <property type="entry name" value="MFS general substrate transporter like domains"/>
    <property type="match status" value="1"/>
</dbReference>
<evidence type="ECO:0000256" key="1">
    <source>
        <dbReference type="ARBA" id="ARBA00004651"/>
    </source>
</evidence>
<dbReference type="InterPro" id="IPR011701">
    <property type="entry name" value="MFS"/>
</dbReference>
<dbReference type="Pfam" id="PF07690">
    <property type="entry name" value="MFS_1"/>
    <property type="match status" value="2"/>
</dbReference>
<dbReference type="GO" id="GO:0005886">
    <property type="term" value="C:plasma membrane"/>
    <property type="evidence" value="ECO:0007669"/>
    <property type="project" value="UniProtKB-SubCell"/>
</dbReference>
<dbReference type="InterPro" id="IPR004638">
    <property type="entry name" value="EmrB-like"/>
</dbReference>
<dbReference type="InterPro" id="IPR036259">
    <property type="entry name" value="MFS_trans_sf"/>
</dbReference>
<reference evidence="9" key="1">
    <citation type="journal article" date="2023" name="Int. J. Syst. Evol. Microbiol.">
        <title>Collibacillus ludicampi gen. nov., sp. nov., a new soil bacterium of the family Alicyclobacillaceae.</title>
        <authorList>
            <person name="Jojima T."/>
            <person name="Ioku Y."/>
            <person name="Fukuta Y."/>
            <person name="Shirasaka N."/>
            <person name="Matsumura Y."/>
            <person name="Mori M."/>
        </authorList>
    </citation>
    <scope>NUCLEOTIDE SEQUENCE</scope>
    <source>
        <strain evidence="9">TP075</strain>
    </source>
</reference>
<keyword evidence="4 7" id="KW-0812">Transmembrane</keyword>
<dbReference type="InterPro" id="IPR020846">
    <property type="entry name" value="MFS_dom"/>
</dbReference>
<accession>A0AAV4LKG2</accession>
<evidence type="ECO:0000313" key="9">
    <source>
        <dbReference type="EMBL" id="GIM48273.1"/>
    </source>
</evidence>
<feature type="transmembrane region" description="Helical" evidence="7">
    <location>
        <begin position="138"/>
        <end position="158"/>
    </location>
</feature>
<keyword evidence="5 7" id="KW-1133">Transmembrane helix</keyword>
<dbReference type="AlphaFoldDB" id="A0AAV4LKG2"/>
<keyword evidence="6 7" id="KW-0472">Membrane</keyword>
<dbReference type="PROSITE" id="PS50850">
    <property type="entry name" value="MFS"/>
    <property type="match status" value="1"/>
</dbReference>
<feature type="domain" description="Major facilitator superfamily (MFS) profile" evidence="8">
    <location>
        <begin position="9"/>
        <end position="487"/>
    </location>
</feature>
<evidence type="ECO:0000256" key="4">
    <source>
        <dbReference type="ARBA" id="ARBA00022692"/>
    </source>
</evidence>
<dbReference type="RefSeq" id="WP_282201163.1">
    <property type="nucleotide sequence ID" value="NZ_BOQE01000001.1"/>
</dbReference>
<dbReference type="PRINTS" id="PR01036">
    <property type="entry name" value="TCRTETB"/>
</dbReference>
<organism evidence="9 10">
    <name type="scientific">Collibacillus ludicampi</name>
    <dbReference type="NCBI Taxonomy" id="2771369"/>
    <lineage>
        <taxon>Bacteria</taxon>
        <taxon>Bacillati</taxon>
        <taxon>Bacillota</taxon>
        <taxon>Bacilli</taxon>
        <taxon>Bacillales</taxon>
        <taxon>Alicyclobacillaceae</taxon>
        <taxon>Collibacillus</taxon>
    </lineage>
</organism>
<proteinExistence type="predicted"/>
<dbReference type="EMBL" id="BOQE01000001">
    <property type="protein sequence ID" value="GIM48273.1"/>
    <property type="molecule type" value="Genomic_DNA"/>
</dbReference>
<feature type="transmembrane region" description="Helical" evidence="7">
    <location>
        <begin position="460"/>
        <end position="482"/>
    </location>
</feature>
<dbReference type="FunFam" id="1.20.1720.10:FF:000004">
    <property type="entry name" value="EmrB/QacA family drug resistance transporter"/>
    <property type="match status" value="1"/>
</dbReference>
<dbReference type="SUPFAM" id="SSF103473">
    <property type="entry name" value="MFS general substrate transporter"/>
    <property type="match status" value="2"/>
</dbReference>
<dbReference type="PANTHER" id="PTHR23501:SF191">
    <property type="entry name" value="VACUOLAR BASIC AMINO ACID TRANSPORTER 4"/>
    <property type="match status" value="1"/>
</dbReference>
<dbReference type="NCBIfam" id="TIGR00711">
    <property type="entry name" value="efflux_EmrB"/>
    <property type="match status" value="1"/>
</dbReference>
<dbReference type="GO" id="GO:0022857">
    <property type="term" value="F:transmembrane transporter activity"/>
    <property type="evidence" value="ECO:0007669"/>
    <property type="project" value="InterPro"/>
</dbReference>
<keyword evidence="3" id="KW-1003">Cell membrane</keyword>
<feature type="transmembrane region" description="Helical" evidence="7">
    <location>
        <begin position="221"/>
        <end position="242"/>
    </location>
</feature>
<keyword evidence="2" id="KW-0813">Transport</keyword>
<feature type="transmembrane region" description="Helical" evidence="7">
    <location>
        <begin position="73"/>
        <end position="100"/>
    </location>
</feature>
<evidence type="ECO:0000256" key="2">
    <source>
        <dbReference type="ARBA" id="ARBA00022448"/>
    </source>
</evidence>
<evidence type="ECO:0000313" key="10">
    <source>
        <dbReference type="Proteomes" id="UP001057291"/>
    </source>
</evidence>
<keyword evidence="10" id="KW-1185">Reference proteome</keyword>
<feature type="transmembrane region" description="Helical" evidence="7">
    <location>
        <begin position="296"/>
        <end position="315"/>
    </location>
</feature>
<dbReference type="Proteomes" id="UP001057291">
    <property type="component" value="Unassembled WGS sequence"/>
</dbReference>
<name>A0AAV4LKG2_9BACL</name>
<sequence length="499" mass="53746">MKKTNRTAVVIAVMLTNFLAAVDVTIVGTAMSTIIGQLGGLPLMSWVFSAYLLSSTVSTPIYGKLSDLYGRKVIYNVGTIIFLIGSVLAGLSASMVQLILFRTIQGLGAGAILSIAMTIIGDIFTLEERGRVQGWFSGVWGISSIIGPALGGFIVDYFSWPWVFYINVPFGILAILLLGFALHENIEKRRHAIDYLGAVMLSVSMTALLLGLLQGQEHKWTSVYIIALFVIAVVAFAVFLFIETRVEEPIVPLDLFRHSVISISTVVSFMIGAVLMGVTSYIPIYVQGVLGDSATQAGSTLTPMSIGWMIGSIFGGRRLVKWGFRTLGLYGVFAIALGACLLTGFSQATGRYYAMLSLLVMGIGFGFSTLSLVVAVQSVVEWNRRGISTATNQFVRTLGSSIGVAVMGALLNYRIVAMLRGKPLADSDPLQVTNVLLEPARRAALPPAFRDTLIHALSSGLFLVFVAIAVCAVIACITMLFFPRNVQEGHVLKKANDEM</sequence>
<dbReference type="Gene3D" id="1.20.1720.10">
    <property type="entry name" value="Multidrug resistance protein D"/>
    <property type="match status" value="1"/>
</dbReference>
<feature type="transmembrane region" description="Helical" evidence="7">
    <location>
        <begin position="263"/>
        <end position="284"/>
    </location>
</feature>
<protein>
    <submittedName>
        <fullName evidence="9">MFS transporter</fullName>
    </submittedName>
</protein>
<evidence type="ECO:0000259" key="8">
    <source>
        <dbReference type="PROSITE" id="PS50850"/>
    </source>
</evidence>
<feature type="transmembrane region" description="Helical" evidence="7">
    <location>
        <begin position="352"/>
        <end position="376"/>
    </location>
</feature>
<comment type="subcellular location">
    <subcellularLocation>
        <location evidence="1">Cell membrane</location>
        <topology evidence="1">Multi-pass membrane protein</topology>
    </subcellularLocation>
</comment>
<evidence type="ECO:0000256" key="7">
    <source>
        <dbReference type="SAM" id="Phobius"/>
    </source>
</evidence>
<evidence type="ECO:0000256" key="6">
    <source>
        <dbReference type="ARBA" id="ARBA00023136"/>
    </source>
</evidence>
<feature type="transmembrane region" description="Helical" evidence="7">
    <location>
        <begin position="195"/>
        <end position="215"/>
    </location>
</feature>
<comment type="caution">
    <text evidence="9">The sequence shown here is derived from an EMBL/GenBank/DDBJ whole genome shotgun (WGS) entry which is preliminary data.</text>
</comment>
<feature type="transmembrane region" description="Helical" evidence="7">
    <location>
        <begin position="106"/>
        <end position="126"/>
    </location>
</feature>
<evidence type="ECO:0000256" key="3">
    <source>
        <dbReference type="ARBA" id="ARBA00022475"/>
    </source>
</evidence>
<feature type="transmembrane region" description="Helical" evidence="7">
    <location>
        <begin position="164"/>
        <end position="183"/>
    </location>
</feature>
<dbReference type="CDD" id="cd17502">
    <property type="entry name" value="MFS_Azr1_MDR_like"/>
    <property type="match status" value="1"/>
</dbReference>